<evidence type="ECO:0000259" key="9">
    <source>
        <dbReference type="PROSITE" id="PS51294"/>
    </source>
</evidence>
<dbReference type="SMR" id="A0A2C9UKL0"/>
<keyword evidence="6" id="KW-0539">Nucleus</keyword>
<dbReference type="FunFam" id="1.10.10.60:FF:000107">
    <property type="entry name" value="MYB transcription factor"/>
    <property type="match status" value="1"/>
</dbReference>
<dbReference type="Pfam" id="PF00249">
    <property type="entry name" value="Myb_DNA-binding"/>
    <property type="match status" value="2"/>
</dbReference>
<keyword evidence="4" id="KW-0238">DNA-binding</keyword>
<evidence type="ECO:0000313" key="11">
    <source>
        <dbReference type="Proteomes" id="UP000091857"/>
    </source>
</evidence>
<evidence type="ECO:0000313" key="10">
    <source>
        <dbReference type="EMBL" id="OAY31339.1"/>
    </source>
</evidence>
<proteinExistence type="predicted"/>
<dbReference type="PROSITE" id="PS50090">
    <property type="entry name" value="MYB_LIKE"/>
    <property type="match status" value="2"/>
</dbReference>
<dbReference type="SUPFAM" id="SSF46689">
    <property type="entry name" value="Homeodomain-like"/>
    <property type="match status" value="1"/>
</dbReference>
<keyword evidence="3" id="KW-0805">Transcription regulation</keyword>
<dbReference type="GO" id="GO:0003700">
    <property type="term" value="F:DNA-binding transcription factor activity"/>
    <property type="evidence" value="ECO:0007669"/>
    <property type="project" value="InterPro"/>
</dbReference>
<evidence type="ECO:0000256" key="7">
    <source>
        <dbReference type="SAM" id="MobiDB-lite"/>
    </source>
</evidence>
<dbReference type="PANTHER" id="PTHR45675">
    <property type="entry name" value="MYB TRANSCRIPTION FACTOR-RELATED-RELATED"/>
    <property type="match status" value="1"/>
</dbReference>
<feature type="domain" description="Myb-like" evidence="8">
    <location>
        <begin position="78"/>
        <end position="128"/>
    </location>
</feature>
<dbReference type="GO" id="GO:0006355">
    <property type="term" value="P:regulation of DNA-templated transcription"/>
    <property type="evidence" value="ECO:0000318"/>
    <property type="project" value="GO_Central"/>
</dbReference>
<evidence type="ECO:0000256" key="4">
    <source>
        <dbReference type="ARBA" id="ARBA00023125"/>
    </source>
</evidence>
<evidence type="ECO:0008006" key="12">
    <source>
        <dbReference type="Google" id="ProtNLM"/>
    </source>
</evidence>
<dbReference type="InterPro" id="IPR009057">
    <property type="entry name" value="Homeodomain-like_sf"/>
</dbReference>
<dbReference type="SMART" id="SM00717">
    <property type="entry name" value="SANT"/>
    <property type="match status" value="2"/>
</dbReference>
<feature type="compositionally biased region" description="Polar residues" evidence="7">
    <location>
        <begin position="212"/>
        <end position="244"/>
    </location>
</feature>
<dbReference type="Gramene" id="Manes.14G104200.1.v8.1">
    <property type="protein sequence ID" value="Manes.14G104200.1.v8.1.CDS"/>
    <property type="gene ID" value="Manes.14G104200.v8.1"/>
</dbReference>
<dbReference type="InterPro" id="IPR044676">
    <property type="entry name" value="EOBI/EOBII-like_plant"/>
</dbReference>
<evidence type="ECO:0000256" key="6">
    <source>
        <dbReference type="ARBA" id="ARBA00023242"/>
    </source>
</evidence>
<dbReference type="GO" id="GO:0043565">
    <property type="term" value="F:sequence-specific DNA binding"/>
    <property type="evidence" value="ECO:0000318"/>
    <property type="project" value="GO_Central"/>
</dbReference>
<feature type="domain" description="HTH myb-type" evidence="9">
    <location>
        <begin position="78"/>
        <end position="132"/>
    </location>
</feature>
<dbReference type="CDD" id="cd00167">
    <property type="entry name" value="SANT"/>
    <property type="match status" value="2"/>
</dbReference>
<organism evidence="10 11">
    <name type="scientific">Manihot esculenta</name>
    <name type="common">Cassava</name>
    <name type="synonym">Jatropha manihot</name>
    <dbReference type="NCBI Taxonomy" id="3983"/>
    <lineage>
        <taxon>Eukaryota</taxon>
        <taxon>Viridiplantae</taxon>
        <taxon>Streptophyta</taxon>
        <taxon>Embryophyta</taxon>
        <taxon>Tracheophyta</taxon>
        <taxon>Spermatophyta</taxon>
        <taxon>Magnoliopsida</taxon>
        <taxon>eudicotyledons</taxon>
        <taxon>Gunneridae</taxon>
        <taxon>Pentapetalae</taxon>
        <taxon>rosids</taxon>
        <taxon>fabids</taxon>
        <taxon>Malpighiales</taxon>
        <taxon>Euphorbiaceae</taxon>
        <taxon>Crotonoideae</taxon>
        <taxon>Manihoteae</taxon>
        <taxon>Manihot</taxon>
    </lineage>
</organism>
<name>A0A2C9UKL0_MANES</name>
<gene>
    <name evidence="10" type="ORF">MANES_14G104200v8</name>
</gene>
<dbReference type="OrthoDB" id="2143914at2759"/>
<reference evidence="11" key="1">
    <citation type="journal article" date="2016" name="Nat. Biotechnol.">
        <title>Sequencing wild and cultivated cassava and related species reveals extensive interspecific hybridization and genetic diversity.</title>
        <authorList>
            <person name="Bredeson J.V."/>
            <person name="Lyons J.B."/>
            <person name="Prochnik S.E."/>
            <person name="Wu G.A."/>
            <person name="Ha C.M."/>
            <person name="Edsinger-Gonzales E."/>
            <person name="Grimwood J."/>
            <person name="Schmutz J."/>
            <person name="Rabbi I.Y."/>
            <person name="Egesi C."/>
            <person name="Nauluvula P."/>
            <person name="Lebot V."/>
            <person name="Ndunguru J."/>
            <person name="Mkamilo G."/>
            <person name="Bart R.S."/>
            <person name="Setter T.L."/>
            <person name="Gleadow R.M."/>
            <person name="Kulakow P."/>
            <person name="Ferguson M.E."/>
            <person name="Rounsley S."/>
            <person name="Rokhsar D.S."/>
        </authorList>
    </citation>
    <scope>NUCLEOTIDE SEQUENCE [LARGE SCALE GENOMIC DNA]</scope>
    <source>
        <strain evidence="11">cv. AM560-2</strain>
    </source>
</reference>
<evidence type="ECO:0000256" key="5">
    <source>
        <dbReference type="ARBA" id="ARBA00023163"/>
    </source>
</evidence>
<comment type="caution">
    <text evidence="10">The sequence shown here is derived from an EMBL/GenBank/DDBJ whole genome shotgun (WGS) entry which is preliminary data.</text>
</comment>
<feature type="domain" description="Myb-like" evidence="8">
    <location>
        <begin position="25"/>
        <end position="77"/>
    </location>
</feature>
<dbReference type="PANTHER" id="PTHR45675:SF30">
    <property type="entry name" value="TRANSCRIPTION FACTOR MYB62"/>
    <property type="match status" value="1"/>
</dbReference>
<dbReference type="Gene3D" id="1.10.10.60">
    <property type="entry name" value="Homeodomain-like"/>
    <property type="match status" value="2"/>
</dbReference>
<keyword evidence="2" id="KW-0677">Repeat</keyword>
<keyword evidence="11" id="KW-1185">Reference proteome</keyword>
<dbReference type="InterPro" id="IPR001005">
    <property type="entry name" value="SANT/Myb"/>
</dbReference>
<feature type="region of interest" description="Disordered" evidence="7">
    <location>
        <begin position="212"/>
        <end position="245"/>
    </location>
</feature>
<sequence length="322" mass="36692">MHSIRPPVRAAASVTKRMCNSTEEDSQLRRGPWTLEEDTLITHYIACHGEGRWNMLAKHAGLKRTGKSCRLRWLNYLKPDIKRGNLTPQEQLLILELHSKWGNRWSKIAQQLPGRTDNEIKNYWRTRVQRQARQLNIESNSKRFLDAVRCFWMPRLLQKVEQNCYSYSTLSTMDSQTDAAASASSTNFTVDNSLSSESFPIQTKWANYSNLPSEHSNSVTSPSVLSTDSKPISPQTQTLENPASISPPVLDNTVYDNLIVGDCYYVENSGYDMDGLNTASVPEIVAFGDSTSECQMAESNWVFDNDMADTLWNMDDTWQFRL</sequence>
<feature type="domain" description="HTH myb-type" evidence="9">
    <location>
        <begin position="25"/>
        <end position="77"/>
    </location>
</feature>
<dbReference type="AlphaFoldDB" id="A0A2C9UKL0"/>
<dbReference type="EMBL" id="CM004400">
    <property type="protein sequence ID" value="OAY31339.1"/>
    <property type="molecule type" value="Genomic_DNA"/>
</dbReference>
<dbReference type="PROSITE" id="PS51294">
    <property type="entry name" value="HTH_MYB"/>
    <property type="match status" value="2"/>
</dbReference>
<evidence type="ECO:0000256" key="3">
    <source>
        <dbReference type="ARBA" id="ARBA00023015"/>
    </source>
</evidence>
<keyword evidence="5" id="KW-0804">Transcription</keyword>
<evidence type="ECO:0000256" key="1">
    <source>
        <dbReference type="ARBA" id="ARBA00004123"/>
    </source>
</evidence>
<protein>
    <recommendedName>
        <fullName evidence="12">MYB family protein</fullName>
    </recommendedName>
</protein>
<dbReference type="GO" id="GO:0005634">
    <property type="term" value="C:nucleus"/>
    <property type="evidence" value="ECO:0000318"/>
    <property type="project" value="GO_Central"/>
</dbReference>
<dbReference type="Proteomes" id="UP000091857">
    <property type="component" value="Chromosome 14"/>
</dbReference>
<dbReference type="FunFam" id="1.10.10.60:FF:000011">
    <property type="entry name" value="Myb transcription factor"/>
    <property type="match status" value="1"/>
</dbReference>
<accession>A0A2C9UKL0</accession>
<evidence type="ECO:0000259" key="8">
    <source>
        <dbReference type="PROSITE" id="PS50090"/>
    </source>
</evidence>
<evidence type="ECO:0000256" key="2">
    <source>
        <dbReference type="ARBA" id="ARBA00022737"/>
    </source>
</evidence>
<dbReference type="InterPro" id="IPR017930">
    <property type="entry name" value="Myb_dom"/>
</dbReference>
<comment type="subcellular location">
    <subcellularLocation>
        <location evidence="1">Nucleus</location>
    </subcellularLocation>
</comment>